<dbReference type="PANTHER" id="PTHR42921">
    <property type="entry name" value="ACETOACETYL-COA SYNTHETASE"/>
    <property type="match status" value="1"/>
</dbReference>
<keyword evidence="4" id="KW-0067">ATP-binding</keyword>
<dbReference type="InterPro" id="IPR000873">
    <property type="entry name" value="AMP-dep_synth/lig_dom"/>
</dbReference>
<dbReference type="Proteomes" id="UP000694001">
    <property type="component" value="Chromosome"/>
</dbReference>
<evidence type="ECO:0000313" key="8">
    <source>
        <dbReference type="Proteomes" id="UP000694001"/>
    </source>
</evidence>
<feature type="domain" description="AMP-binding enzyme C-terminal" evidence="6">
    <location>
        <begin position="543"/>
        <end position="613"/>
    </location>
</feature>
<sequence length="651" mass="71429">MSEILWRPDPVRAAATNLRAFRLWLGARGIAVPDVASLWRWSVEDIGGFWTALWDFARIIGHKGDAALENPEAMPGARFFPEARLSYAENILRHAGEKEAIVFTGEDGQRLAWSRDRLRAETAAVAAALRAHGLRLGDRVAAYLPNIPHGIAALIGTNAAGGTFSSASPDFGPSGVLDRFGQIAPRVLIAADGYRYGGKLFRNAAKIAEIMAGLRSVERLVIVPFIGDDAALALPKAVTWEAWTEPHRGAPLAFERLPFDHPLYILYSSGTTGKPKCIVHGAGGVLLKHASEHLLHTDLKPDDRLFYFTTLGWMMWNWQVSALMAGATLLLFDGNPFYPSASALFDLADREGMTIFGTSAKYIDSVAKAGLKPRASHRLESLRTMLSTGSPLIPESFDFVYREIKEDLLLASISGGTDIVGCFALGNPEGPVRRGELAMRALGCAVEVFDEAGRPVRGRKGELVCLKPFPSMPVCFWGDPDGARYRAAYFERYPGVWHHGDWCEIIEHEDGVAGLVITGRSDAVLNPGGVRIGTAEIYRQVETLPEIQEALVIGQEWENDVRVVLFVRLKEGQVLDDALRERIRRVIRDNASPRHVPAKIIAVPDIPRTRSGKITELAVRDVVHGRPVKNVEALANPEALELFRAIPELAE</sequence>
<dbReference type="InterPro" id="IPR020845">
    <property type="entry name" value="AMP-binding_CS"/>
</dbReference>
<dbReference type="InterPro" id="IPR005914">
    <property type="entry name" value="Acac_CoA_synth"/>
</dbReference>
<accession>A0A975YIA2</accession>
<name>A0A975YIA2_9PROT</name>
<dbReference type="Pfam" id="PF00501">
    <property type="entry name" value="AMP-binding"/>
    <property type="match status" value="1"/>
</dbReference>
<evidence type="ECO:0000256" key="4">
    <source>
        <dbReference type="ARBA" id="ARBA00022840"/>
    </source>
</evidence>
<evidence type="ECO:0000313" key="7">
    <source>
        <dbReference type="EMBL" id="QXM23575.1"/>
    </source>
</evidence>
<dbReference type="PROSITE" id="PS00455">
    <property type="entry name" value="AMP_BINDING"/>
    <property type="match status" value="1"/>
</dbReference>
<dbReference type="EMBL" id="CP076448">
    <property type="protein sequence ID" value="QXM23575.1"/>
    <property type="molecule type" value="Genomic_DNA"/>
</dbReference>
<comment type="similarity">
    <text evidence="1">Belongs to the ATP-dependent AMP-binding enzyme family.</text>
</comment>
<dbReference type="InterPro" id="IPR025110">
    <property type="entry name" value="AMP-bd_C"/>
</dbReference>
<dbReference type="AlphaFoldDB" id="A0A975YIA2"/>
<dbReference type="Pfam" id="PF13193">
    <property type="entry name" value="AMP-binding_C"/>
    <property type="match status" value="1"/>
</dbReference>
<evidence type="ECO:0000259" key="6">
    <source>
        <dbReference type="Pfam" id="PF13193"/>
    </source>
</evidence>
<evidence type="ECO:0000256" key="2">
    <source>
        <dbReference type="ARBA" id="ARBA00022598"/>
    </source>
</evidence>
<evidence type="ECO:0000259" key="5">
    <source>
        <dbReference type="Pfam" id="PF00501"/>
    </source>
</evidence>
<dbReference type="PANTHER" id="PTHR42921:SF1">
    <property type="entry name" value="ACETOACETYL-COA SYNTHETASE"/>
    <property type="match status" value="1"/>
</dbReference>
<dbReference type="NCBIfam" id="NF002937">
    <property type="entry name" value="PRK03584.1"/>
    <property type="match status" value="1"/>
</dbReference>
<reference evidence="7" key="1">
    <citation type="submission" date="2021-06" db="EMBL/GenBank/DDBJ databases">
        <title>Elioraea tepida, sp. nov., a moderately thermophilic aerobic anoxygenic phototrophic bacterium isolated from an alkaline siliceous hot spring mat community in Yellowstone National Park, WY, USA.</title>
        <authorList>
            <person name="Saini M.K."/>
            <person name="Yoshida S."/>
            <person name="Sebastian A."/>
            <person name="Hirose S."/>
            <person name="Hara E."/>
            <person name="Tamaki H."/>
            <person name="Soulier N.T."/>
            <person name="Albert I."/>
            <person name="Hanada S."/>
            <person name="Bryant D.A."/>
            <person name="Tank M."/>
        </authorList>
    </citation>
    <scope>NUCLEOTIDE SEQUENCE</scope>
    <source>
        <strain evidence="7">MS-P2</strain>
    </source>
</reference>
<gene>
    <name evidence="7" type="ORF">KO353_09575</name>
</gene>
<evidence type="ECO:0000256" key="1">
    <source>
        <dbReference type="ARBA" id="ARBA00006432"/>
    </source>
</evidence>
<dbReference type="GO" id="GO:0030729">
    <property type="term" value="F:acetoacetate-CoA ligase activity"/>
    <property type="evidence" value="ECO:0007669"/>
    <property type="project" value="UniProtKB-EC"/>
</dbReference>
<evidence type="ECO:0000256" key="3">
    <source>
        <dbReference type="ARBA" id="ARBA00022741"/>
    </source>
</evidence>
<dbReference type="KEGG" id="elio:KO353_09575"/>
<dbReference type="GO" id="GO:0006629">
    <property type="term" value="P:lipid metabolic process"/>
    <property type="evidence" value="ECO:0007669"/>
    <property type="project" value="InterPro"/>
</dbReference>
<keyword evidence="3" id="KW-0547">Nucleotide-binding</keyword>
<dbReference type="GO" id="GO:0005524">
    <property type="term" value="F:ATP binding"/>
    <property type="evidence" value="ECO:0007669"/>
    <property type="project" value="UniProtKB-KW"/>
</dbReference>
<proteinExistence type="inferred from homology"/>
<dbReference type="EC" id="6.2.1.16" evidence="7"/>
<feature type="domain" description="AMP-dependent synthetase/ligase" evidence="5">
    <location>
        <begin position="94"/>
        <end position="465"/>
    </location>
</feature>
<keyword evidence="2 7" id="KW-0436">Ligase</keyword>
<dbReference type="RefSeq" id="WP_218284442.1">
    <property type="nucleotide sequence ID" value="NZ_CP076448.1"/>
</dbReference>
<protein>
    <submittedName>
        <fullName evidence="7">Acetoacetate--CoA ligase</fullName>
        <ecNumber evidence="7">6.2.1.16</ecNumber>
    </submittedName>
</protein>
<dbReference type="CDD" id="cd05943">
    <property type="entry name" value="AACS"/>
    <property type="match status" value="1"/>
</dbReference>
<dbReference type="NCBIfam" id="TIGR01217">
    <property type="entry name" value="ac_ac_CoA_syn"/>
    <property type="match status" value="1"/>
</dbReference>
<organism evidence="7 8">
    <name type="scientific">Elioraea tepida</name>
    <dbReference type="NCBI Taxonomy" id="2843330"/>
    <lineage>
        <taxon>Bacteria</taxon>
        <taxon>Pseudomonadati</taxon>
        <taxon>Pseudomonadota</taxon>
        <taxon>Alphaproteobacteria</taxon>
        <taxon>Acetobacterales</taxon>
        <taxon>Elioraeaceae</taxon>
        <taxon>Elioraea</taxon>
    </lineage>
</organism>
<keyword evidence="8" id="KW-1185">Reference proteome</keyword>